<sequence length="238" mass="25661">MAHLVARNPTAYPVRITGILLIDSPHHVARSSIVRPVARPQLIGLPDLVCTAFDHCDAMLQHWELPRWRGARAAACEVAVGGRRFRLRDSEVLYKPAEGGGDTWSTIAGGEATTDAEERAEAKTDAEEKAEAKKKAEEEAEESASLPGPPPPGVLLRCTRPAVPRPDGPPGAPCLVDLHRADKLLGWGGRHAGFIRAVIDVDADHYGLFDRTDMSRMEDVTARVAWGLSVLDGMGGGR</sequence>
<accession>A0A8K0NDZ3</accession>
<dbReference type="OrthoDB" id="10253869at2759"/>
<name>A0A8K0NDZ3_9HYPO</name>
<evidence type="ECO:0000313" key="2">
    <source>
        <dbReference type="EMBL" id="KAG5912699.1"/>
    </source>
</evidence>
<evidence type="ECO:0000256" key="1">
    <source>
        <dbReference type="SAM" id="MobiDB-lite"/>
    </source>
</evidence>
<dbReference type="EMBL" id="SRPY01001641">
    <property type="protein sequence ID" value="KAG5912699.1"/>
    <property type="molecule type" value="Genomic_DNA"/>
</dbReference>
<gene>
    <name evidence="2" type="ORF">E4U42_001984</name>
</gene>
<dbReference type="Proteomes" id="UP000811619">
    <property type="component" value="Unassembled WGS sequence"/>
</dbReference>
<dbReference type="AlphaFoldDB" id="A0A8K0NDZ3"/>
<reference evidence="2" key="1">
    <citation type="journal article" date="2020" name="bioRxiv">
        <title>Whole genome comparisons of ergot fungi reveals the divergence and evolution of species within the genus Claviceps are the result of varying mechanisms driving genome evolution and host range expansion.</title>
        <authorList>
            <person name="Wyka S.A."/>
            <person name="Mondo S.J."/>
            <person name="Liu M."/>
            <person name="Dettman J."/>
            <person name="Nalam V."/>
            <person name="Broders K.D."/>
        </authorList>
    </citation>
    <scope>NUCLEOTIDE SEQUENCE</scope>
    <source>
        <strain evidence="2">CCC 489</strain>
    </source>
</reference>
<evidence type="ECO:0000313" key="3">
    <source>
        <dbReference type="Proteomes" id="UP000811619"/>
    </source>
</evidence>
<protein>
    <submittedName>
        <fullName evidence="2">Uncharacterized protein</fullName>
    </submittedName>
</protein>
<feature type="compositionally biased region" description="Basic and acidic residues" evidence="1">
    <location>
        <begin position="116"/>
        <end position="137"/>
    </location>
</feature>
<keyword evidence="3" id="KW-1185">Reference proteome</keyword>
<comment type="caution">
    <text evidence="2">The sequence shown here is derived from an EMBL/GenBank/DDBJ whole genome shotgun (WGS) entry which is preliminary data.</text>
</comment>
<proteinExistence type="predicted"/>
<organism evidence="2 3">
    <name type="scientific">Claviceps africana</name>
    <dbReference type="NCBI Taxonomy" id="83212"/>
    <lineage>
        <taxon>Eukaryota</taxon>
        <taxon>Fungi</taxon>
        <taxon>Dikarya</taxon>
        <taxon>Ascomycota</taxon>
        <taxon>Pezizomycotina</taxon>
        <taxon>Sordariomycetes</taxon>
        <taxon>Hypocreomycetidae</taxon>
        <taxon>Hypocreales</taxon>
        <taxon>Clavicipitaceae</taxon>
        <taxon>Claviceps</taxon>
    </lineage>
</organism>
<feature type="region of interest" description="Disordered" evidence="1">
    <location>
        <begin position="103"/>
        <end position="153"/>
    </location>
</feature>